<dbReference type="Proteomes" id="UP000268857">
    <property type="component" value="Unassembled WGS sequence"/>
</dbReference>
<keyword evidence="3" id="KW-1185">Reference proteome</keyword>
<dbReference type="Pfam" id="PF01738">
    <property type="entry name" value="DLH"/>
    <property type="match status" value="1"/>
</dbReference>
<dbReference type="PANTHER" id="PTHR46623">
    <property type="entry name" value="CARBOXYMETHYLENEBUTENOLIDASE-RELATED"/>
    <property type="match status" value="1"/>
</dbReference>
<reference evidence="2 3" key="1">
    <citation type="journal article" date="2019" name="Genome Biol. Evol.">
        <title>Day and night: Metabolic profiles and evolutionary relationships of six axenic non-marine cyanobacteria.</title>
        <authorList>
            <person name="Will S.E."/>
            <person name="Henke P."/>
            <person name="Boedeker C."/>
            <person name="Huang S."/>
            <person name="Brinkmann H."/>
            <person name="Rohde M."/>
            <person name="Jarek M."/>
            <person name="Friedl T."/>
            <person name="Seufert S."/>
            <person name="Schumacher M."/>
            <person name="Overmann J."/>
            <person name="Neumann-Schaal M."/>
            <person name="Petersen J."/>
        </authorList>
    </citation>
    <scope>NUCLEOTIDE SEQUENCE [LARGE SCALE GENOMIC DNA]</scope>
    <source>
        <strain evidence="2 3">PCC 6912</strain>
    </source>
</reference>
<dbReference type="EMBL" id="RSCJ01000001">
    <property type="protein sequence ID" value="RUR86662.1"/>
    <property type="molecule type" value="Genomic_DNA"/>
</dbReference>
<accession>A0A3S0Y8D3</accession>
<dbReference type="OrthoDB" id="9780269at2"/>
<dbReference type="Gene3D" id="3.40.50.1820">
    <property type="entry name" value="alpha/beta hydrolase"/>
    <property type="match status" value="1"/>
</dbReference>
<dbReference type="SUPFAM" id="SSF53474">
    <property type="entry name" value="alpha/beta-Hydrolases"/>
    <property type="match status" value="1"/>
</dbReference>
<dbReference type="InterPro" id="IPR051049">
    <property type="entry name" value="Dienelactone_hydrolase-like"/>
</dbReference>
<dbReference type="STRING" id="211165.GCA_000317285_05015"/>
<comment type="caution">
    <text evidence="2">The sequence shown here is derived from an EMBL/GenBank/DDBJ whole genome shotgun (WGS) entry which is preliminary data.</text>
</comment>
<evidence type="ECO:0000259" key="1">
    <source>
        <dbReference type="Pfam" id="PF01738"/>
    </source>
</evidence>
<sequence>MDTKSIWDAQEQIVTVKIDSTCLEAELVVPETAEGIVMFAHSGGSGRYSTRNRYLSHILRQVGLATIAINLLTKEEEAIDLRTKHYQCDTKHLAARLIKATNWLAENPNTNKLKVGFLGYGTGSGAALLAAAEHPMAVGAIVSYGGQTDLVCEVLSSLQTPTLLIVGSNDLPVIAMNEDALALITAPNKQLEIIPGATHNFNEPGALQEVGRLASQWFKHHLTTDWQQDLHVHAMSLV</sequence>
<gene>
    <name evidence="2" type="ORF">PCC6912_01050</name>
</gene>
<dbReference type="PANTHER" id="PTHR46623:SF6">
    <property type="entry name" value="ALPHA_BETA-HYDROLASES SUPERFAMILY PROTEIN"/>
    <property type="match status" value="1"/>
</dbReference>
<dbReference type="AlphaFoldDB" id="A0A3S0Y8D3"/>
<name>A0A3S0Y8D3_CHLFR</name>
<organism evidence="2 3">
    <name type="scientific">Chlorogloeopsis fritschii PCC 6912</name>
    <dbReference type="NCBI Taxonomy" id="211165"/>
    <lineage>
        <taxon>Bacteria</taxon>
        <taxon>Bacillati</taxon>
        <taxon>Cyanobacteriota</taxon>
        <taxon>Cyanophyceae</taxon>
        <taxon>Nostocales</taxon>
        <taxon>Chlorogloeopsidaceae</taxon>
        <taxon>Chlorogloeopsis</taxon>
    </lineage>
</organism>
<proteinExistence type="predicted"/>
<dbReference type="RefSeq" id="WP_016874423.1">
    <property type="nucleotide sequence ID" value="NZ_AJLN01000116.1"/>
</dbReference>
<feature type="domain" description="Dienelactone hydrolase" evidence="1">
    <location>
        <begin position="26"/>
        <end position="206"/>
    </location>
</feature>
<dbReference type="InterPro" id="IPR002925">
    <property type="entry name" value="Dienelactn_hydro"/>
</dbReference>
<dbReference type="InterPro" id="IPR029058">
    <property type="entry name" value="AB_hydrolase_fold"/>
</dbReference>
<evidence type="ECO:0000313" key="3">
    <source>
        <dbReference type="Proteomes" id="UP000268857"/>
    </source>
</evidence>
<evidence type="ECO:0000313" key="2">
    <source>
        <dbReference type="EMBL" id="RUR86662.1"/>
    </source>
</evidence>
<dbReference type="GO" id="GO:0016787">
    <property type="term" value="F:hydrolase activity"/>
    <property type="evidence" value="ECO:0007669"/>
    <property type="project" value="InterPro"/>
</dbReference>
<protein>
    <submittedName>
        <fullName evidence="2">DeoR family transcriptional regulator</fullName>
    </submittedName>
</protein>